<dbReference type="GO" id="GO:0004354">
    <property type="term" value="F:glutamate dehydrogenase (NADP+) activity"/>
    <property type="evidence" value="ECO:0007669"/>
    <property type="project" value="UniProtKB-EC"/>
</dbReference>
<evidence type="ECO:0000256" key="2">
    <source>
        <dbReference type="ARBA" id="ARBA00012907"/>
    </source>
</evidence>
<dbReference type="EC" id="1.4.1.4" evidence="2"/>
<dbReference type="AlphaFoldDB" id="A0A6V1RCQ3"/>
<dbReference type="Pfam" id="PF00208">
    <property type="entry name" value="ELFV_dehydrog"/>
    <property type="match status" value="1"/>
</dbReference>
<dbReference type="InterPro" id="IPR050724">
    <property type="entry name" value="Glu_Leu_Phe_Val_DH"/>
</dbReference>
<dbReference type="PRINTS" id="PR00082">
    <property type="entry name" value="GLFDHDRGNASE"/>
</dbReference>
<evidence type="ECO:0000313" key="6">
    <source>
        <dbReference type="EMBL" id="CAE0635374.1"/>
    </source>
</evidence>
<proteinExistence type="inferred from homology"/>
<evidence type="ECO:0000256" key="3">
    <source>
        <dbReference type="ARBA" id="ARBA00023002"/>
    </source>
</evidence>
<dbReference type="Pfam" id="PF02812">
    <property type="entry name" value="ELFV_dehydrog_N"/>
    <property type="match status" value="1"/>
</dbReference>
<dbReference type="SUPFAM" id="SSF51735">
    <property type="entry name" value="NAD(P)-binding Rossmann-fold domains"/>
    <property type="match status" value="1"/>
</dbReference>
<dbReference type="GO" id="GO:0005829">
    <property type="term" value="C:cytosol"/>
    <property type="evidence" value="ECO:0007669"/>
    <property type="project" value="TreeGrafter"/>
</dbReference>
<evidence type="ECO:0000256" key="1">
    <source>
        <dbReference type="ARBA" id="ARBA00006382"/>
    </source>
</evidence>
<dbReference type="Gene3D" id="3.40.50.720">
    <property type="entry name" value="NAD(P)-binding Rossmann-like Domain"/>
    <property type="match status" value="1"/>
</dbReference>
<dbReference type="InterPro" id="IPR006096">
    <property type="entry name" value="Glu/Leu/Phe/Val/Trp_DH_C"/>
</dbReference>
<gene>
    <name evidence="6" type="ORF">HAKA00212_LOCUS14116</name>
</gene>
<dbReference type="GO" id="GO:0006537">
    <property type="term" value="P:glutamate biosynthetic process"/>
    <property type="evidence" value="ECO:0007669"/>
    <property type="project" value="TreeGrafter"/>
</dbReference>
<name>A0A6V1RCQ3_HETAK</name>
<feature type="domain" description="Glutamate/phenylalanine/leucine/valine/L-tryptophan dehydrogenase C-terminal" evidence="5">
    <location>
        <begin position="278"/>
        <end position="518"/>
    </location>
</feature>
<dbReference type="InterPro" id="IPR006095">
    <property type="entry name" value="Glu/Leu/Phe/Val/Trp_DH"/>
</dbReference>
<sequence length="520" mass="56228">MLCKLSSITRGVRAISKPSNANLLAALSNSFHSSCRLEDVKGDSAAPLYQYGGVHGTSRSQKVWRNKPLFRRDGDLRFKTGLEAAELLSSEAIRKDGHQDEFIQSWSSTMDIISPVFDRSPKFAWIAKLLLEPERFIQFRVAWLDDQGTARINRGFRLQYNSALGPYEGGTHFGMNVNTSVLKALALDRTFTNALTGANMGAAVGGSDFNPHGKSEAEIQRFCQSYMTELSKYIGPDLDIPGMGLSAGPSEIGYMYGQYKRTHNHISHLGRGLLWGGAPPFPHCTGFGVAHFAQQMLEDKGESLKGKRCLITGSGKNAQAVARKLLEFGAVPLTFSDSSGHIYEPDGLDAVKFKQVAKIKAERGARIGRYIIASTTARYNEPEDLFGIPCDLVFLCGPMNEVGAAAAQQIADGGALGVVEGCNMPCSPEAIKVFKKRGLLFAPYRATLAGASLVNGTALAHNRIASEADMDEQVARVMARTHALVKDTAQEFNLRGDLNAGASIAAFLKVADAMLLQGSV</sequence>
<comment type="similarity">
    <text evidence="1 4">Belongs to the Glu/Leu/Phe/Val dehydrogenases family.</text>
</comment>
<dbReference type="SMART" id="SM00839">
    <property type="entry name" value="ELFV_dehydrog"/>
    <property type="match status" value="1"/>
</dbReference>
<dbReference type="PANTHER" id="PTHR43571:SF1">
    <property type="entry name" value="NADP-SPECIFIC GLUTAMATE DEHYDROGENASE 1-RELATED"/>
    <property type="match status" value="1"/>
</dbReference>
<dbReference type="InterPro" id="IPR046346">
    <property type="entry name" value="Aminoacid_DH-like_N_sf"/>
</dbReference>
<keyword evidence="3 4" id="KW-0560">Oxidoreductase</keyword>
<dbReference type="FunFam" id="3.40.50.720:FF:000030">
    <property type="entry name" value="Glutamate dehydrogenase"/>
    <property type="match status" value="1"/>
</dbReference>
<dbReference type="PANTHER" id="PTHR43571">
    <property type="entry name" value="NADP-SPECIFIC GLUTAMATE DEHYDROGENASE 1-RELATED"/>
    <property type="match status" value="1"/>
</dbReference>
<dbReference type="InterPro" id="IPR006097">
    <property type="entry name" value="Glu/Leu/Phe/Val/Trp_DH_dimer"/>
</dbReference>
<accession>A0A6V1RCQ3</accession>
<dbReference type="EMBL" id="HBIU01030590">
    <property type="protein sequence ID" value="CAE0635374.1"/>
    <property type="molecule type" value="Transcribed_RNA"/>
</dbReference>
<evidence type="ECO:0000259" key="5">
    <source>
        <dbReference type="SMART" id="SM00839"/>
    </source>
</evidence>
<dbReference type="Gene3D" id="1.10.285.10">
    <property type="entry name" value="Glutamate Dehydrogenase, chain A, domain 3"/>
    <property type="match status" value="2"/>
</dbReference>
<organism evidence="6">
    <name type="scientific">Heterosigma akashiwo</name>
    <name type="common">Chromophytic alga</name>
    <name type="synonym">Heterosigma carterae</name>
    <dbReference type="NCBI Taxonomy" id="2829"/>
    <lineage>
        <taxon>Eukaryota</taxon>
        <taxon>Sar</taxon>
        <taxon>Stramenopiles</taxon>
        <taxon>Ochrophyta</taxon>
        <taxon>Raphidophyceae</taxon>
        <taxon>Chattonellales</taxon>
        <taxon>Chattonellaceae</taxon>
        <taxon>Heterosigma</taxon>
    </lineage>
</organism>
<dbReference type="SUPFAM" id="SSF53223">
    <property type="entry name" value="Aminoacid dehydrogenase-like, N-terminal domain"/>
    <property type="match status" value="1"/>
</dbReference>
<reference evidence="6" key="1">
    <citation type="submission" date="2021-01" db="EMBL/GenBank/DDBJ databases">
        <authorList>
            <person name="Corre E."/>
            <person name="Pelletier E."/>
            <person name="Niang G."/>
            <person name="Scheremetjew M."/>
            <person name="Finn R."/>
            <person name="Kale V."/>
            <person name="Holt S."/>
            <person name="Cochrane G."/>
            <person name="Meng A."/>
            <person name="Brown T."/>
            <person name="Cohen L."/>
        </authorList>
    </citation>
    <scope>NUCLEOTIDE SEQUENCE</scope>
    <source>
        <strain evidence="6">CCMP3107</strain>
    </source>
</reference>
<evidence type="ECO:0000256" key="4">
    <source>
        <dbReference type="RuleBase" id="RU004417"/>
    </source>
</evidence>
<dbReference type="Gene3D" id="3.40.50.10860">
    <property type="entry name" value="Leucine Dehydrogenase, chain A, domain 1"/>
    <property type="match status" value="1"/>
</dbReference>
<dbReference type="InterPro" id="IPR036291">
    <property type="entry name" value="NAD(P)-bd_dom_sf"/>
</dbReference>
<protein>
    <recommendedName>
        <fullName evidence="2">glutamate dehydrogenase (NADP(+))</fullName>
        <ecNumber evidence="2">1.4.1.4</ecNumber>
    </recommendedName>
</protein>